<evidence type="ECO:0000313" key="2">
    <source>
        <dbReference type="Proteomes" id="UP000011996"/>
    </source>
</evidence>
<protein>
    <submittedName>
        <fullName evidence="1">Uncharacterized protein</fullName>
    </submittedName>
</protein>
<comment type="caution">
    <text evidence="1">The sequence shown here is derived from an EMBL/GenBank/DDBJ whole genome shotgun (WGS) entry which is preliminary data.</text>
</comment>
<accession>M5SD85</accession>
<proteinExistence type="predicted"/>
<dbReference type="Proteomes" id="UP000011996">
    <property type="component" value="Unassembled WGS sequence"/>
</dbReference>
<organism evidence="1 2">
    <name type="scientific">Rhodopirellula europaea SH398</name>
    <dbReference type="NCBI Taxonomy" id="1263868"/>
    <lineage>
        <taxon>Bacteria</taxon>
        <taxon>Pseudomonadati</taxon>
        <taxon>Planctomycetota</taxon>
        <taxon>Planctomycetia</taxon>
        <taxon>Pirellulales</taxon>
        <taxon>Pirellulaceae</taxon>
        <taxon>Rhodopirellula</taxon>
    </lineage>
</organism>
<name>M5SD85_9BACT</name>
<evidence type="ECO:0000313" key="1">
    <source>
        <dbReference type="EMBL" id="EMI24099.1"/>
    </source>
</evidence>
<reference evidence="1 2" key="1">
    <citation type="journal article" date="2013" name="Mar. Genomics">
        <title>Expression of sulfatases in Rhodopirellula baltica and the diversity of sulfatases in the genus Rhodopirellula.</title>
        <authorList>
            <person name="Wegner C.E."/>
            <person name="Richter-Heitmann T."/>
            <person name="Klindworth A."/>
            <person name="Klockow C."/>
            <person name="Richter M."/>
            <person name="Achstetter T."/>
            <person name="Glockner F.O."/>
            <person name="Harder J."/>
        </authorList>
    </citation>
    <scope>NUCLEOTIDE SEQUENCE [LARGE SCALE GENOMIC DNA]</scope>
    <source>
        <strain evidence="1 2">SH398</strain>
    </source>
</reference>
<dbReference type="AlphaFoldDB" id="M5SD85"/>
<dbReference type="EMBL" id="ANOF01000170">
    <property type="protein sequence ID" value="EMI24099.1"/>
    <property type="molecule type" value="Genomic_DNA"/>
</dbReference>
<dbReference type="PATRIC" id="fig|1263868.3.peg.5768"/>
<gene>
    <name evidence="1" type="ORF">RESH_05310</name>
</gene>
<sequence>MANRSKPSDTDFELYALDFSGPCHGSVAWSIGFQKADGLDVWLSGEVLSEGPHCGF</sequence>